<proteinExistence type="predicted"/>
<dbReference type="InterPro" id="IPR003736">
    <property type="entry name" value="PAAI_dom"/>
</dbReference>
<sequence>MINPDQLPPIHHHLGGHDIAWDDTQGILQIKYVTKDSFTNPRGSVEGGMLCAILDDVMGILSVFHQGSKPAATINMHIDFFKPCQVGEVTAKAWFIKQGSRVLSMESEVWQDDKRIAKCSSAFLVL</sequence>
<organism evidence="3 4">
    <name type="scientific">Acinetobacter marinus</name>
    <dbReference type="NCBI Taxonomy" id="281375"/>
    <lineage>
        <taxon>Bacteria</taxon>
        <taxon>Pseudomonadati</taxon>
        <taxon>Pseudomonadota</taxon>
        <taxon>Gammaproteobacteria</taxon>
        <taxon>Moraxellales</taxon>
        <taxon>Moraxellaceae</taxon>
        <taxon>Acinetobacter</taxon>
    </lineage>
</organism>
<keyword evidence="1" id="KW-0378">Hydrolase</keyword>
<dbReference type="Gene3D" id="3.10.129.10">
    <property type="entry name" value="Hotdog Thioesterase"/>
    <property type="match status" value="1"/>
</dbReference>
<dbReference type="InterPro" id="IPR029069">
    <property type="entry name" value="HotDog_dom_sf"/>
</dbReference>
<dbReference type="RefSeq" id="WP_092614537.1">
    <property type="nucleotide sequence ID" value="NZ_FMYK01000001.1"/>
</dbReference>
<dbReference type="NCBIfam" id="TIGR00369">
    <property type="entry name" value="unchar_dom_1"/>
    <property type="match status" value="1"/>
</dbReference>
<dbReference type="Pfam" id="PF03061">
    <property type="entry name" value="4HBT"/>
    <property type="match status" value="1"/>
</dbReference>
<gene>
    <name evidence="3" type="ORF">SAMN05421749_101133</name>
</gene>
<reference evidence="4" key="1">
    <citation type="submission" date="2016-09" db="EMBL/GenBank/DDBJ databases">
        <authorList>
            <person name="Varghese N."/>
            <person name="Submissions S."/>
        </authorList>
    </citation>
    <scope>NUCLEOTIDE SEQUENCE [LARGE SCALE GENOMIC DNA]</scope>
    <source>
        <strain evidence="4">ANC 3699</strain>
    </source>
</reference>
<dbReference type="EMBL" id="FMYK01000001">
    <property type="protein sequence ID" value="SDB82799.1"/>
    <property type="molecule type" value="Genomic_DNA"/>
</dbReference>
<dbReference type="GO" id="GO:0016289">
    <property type="term" value="F:acyl-CoA hydrolase activity"/>
    <property type="evidence" value="ECO:0007669"/>
    <property type="project" value="UniProtKB-ARBA"/>
</dbReference>
<protein>
    <submittedName>
        <fullName evidence="3">Uncharacterized domain 1-containing protein</fullName>
    </submittedName>
</protein>
<evidence type="ECO:0000313" key="3">
    <source>
        <dbReference type="EMBL" id="SDB82799.1"/>
    </source>
</evidence>
<name>A0A1G6GLL3_9GAMM</name>
<keyword evidence="4" id="KW-1185">Reference proteome</keyword>
<evidence type="ECO:0000256" key="1">
    <source>
        <dbReference type="ARBA" id="ARBA00022801"/>
    </source>
</evidence>
<dbReference type="Proteomes" id="UP000242317">
    <property type="component" value="Unassembled WGS sequence"/>
</dbReference>
<evidence type="ECO:0000313" key="4">
    <source>
        <dbReference type="Proteomes" id="UP000242317"/>
    </source>
</evidence>
<dbReference type="InterPro" id="IPR006683">
    <property type="entry name" value="Thioestr_dom"/>
</dbReference>
<evidence type="ECO:0000259" key="2">
    <source>
        <dbReference type="Pfam" id="PF03061"/>
    </source>
</evidence>
<accession>A0A1G6GLL3</accession>
<dbReference type="OrthoDB" id="9813282at2"/>
<dbReference type="CDD" id="cd03443">
    <property type="entry name" value="PaaI_thioesterase"/>
    <property type="match status" value="1"/>
</dbReference>
<dbReference type="SUPFAM" id="SSF54637">
    <property type="entry name" value="Thioesterase/thiol ester dehydrase-isomerase"/>
    <property type="match status" value="1"/>
</dbReference>
<feature type="domain" description="Thioesterase" evidence="2">
    <location>
        <begin position="43"/>
        <end position="115"/>
    </location>
</feature>
<dbReference type="AlphaFoldDB" id="A0A1G6GLL3"/>